<dbReference type="EMBL" id="FNBL01000003">
    <property type="protein sequence ID" value="SDF28264.1"/>
    <property type="molecule type" value="Genomic_DNA"/>
</dbReference>
<organism evidence="2 3">
    <name type="scientific">Celeribacter baekdonensis</name>
    <dbReference type="NCBI Taxonomy" id="875171"/>
    <lineage>
        <taxon>Bacteria</taxon>
        <taxon>Pseudomonadati</taxon>
        <taxon>Pseudomonadota</taxon>
        <taxon>Alphaproteobacteria</taxon>
        <taxon>Rhodobacterales</taxon>
        <taxon>Roseobacteraceae</taxon>
        <taxon>Celeribacter</taxon>
    </lineage>
</organism>
<evidence type="ECO:0000313" key="3">
    <source>
        <dbReference type="Proteomes" id="UP000182284"/>
    </source>
</evidence>
<dbReference type="InterPro" id="IPR002347">
    <property type="entry name" value="SDR_fam"/>
</dbReference>
<reference evidence="2 3" key="1">
    <citation type="submission" date="2016-10" db="EMBL/GenBank/DDBJ databases">
        <authorList>
            <person name="de Groot N.N."/>
        </authorList>
    </citation>
    <scope>NUCLEOTIDE SEQUENCE [LARGE SCALE GENOMIC DNA]</scope>
    <source>
        <strain evidence="2 3">DSM 27375</strain>
    </source>
</reference>
<dbReference type="GO" id="GO:0016616">
    <property type="term" value="F:oxidoreductase activity, acting on the CH-OH group of donors, NAD or NADP as acceptor"/>
    <property type="evidence" value="ECO:0007669"/>
    <property type="project" value="TreeGrafter"/>
</dbReference>
<dbReference type="InterPro" id="IPR036291">
    <property type="entry name" value="NAD(P)-bd_dom_sf"/>
</dbReference>
<dbReference type="PANTHER" id="PTHR42760:SF40">
    <property type="entry name" value="3-OXOACYL-[ACYL-CARRIER-PROTEIN] REDUCTASE, CHLOROPLASTIC"/>
    <property type="match status" value="1"/>
</dbReference>
<name>A0A1G7JTZ2_9RHOB</name>
<dbReference type="AlphaFoldDB" id="A0A1G7JTZ2"/>
<dbReference type="Gene3D" id="3.40.50.720">
    <property type="entry name" value="NAD(P)-binding Rossmann-like Domain"/>
    <property type="match status" value="1"/>
</dbReference>
<dbReference type="SUPFAM" id="SSF51735">
    <property type="entry name" value="NAD(P)-binding Rossmann-fold domains"/>
    <property type="match status" value="1"/>
</dbReference>
<sequence>MSLESMFDVAGKSVLVTGAAYGLGRAYAEIMAAQGAHVSLLDLNADQLARTMAEIAATDPRGTIHAEVVDVTDRAAMDAVFDTVSVRQGGIDVVFANAGVDAGPGFLTPEGHRNPDGEIDNLDDAHWDKVIGINLTSIYYTMKLAARHMKRQGRGGAIIATSSIAAFYVDGIVGTPYMPAKAGVSHLVKQLAMELGRYGIRVNAICPGPFITNIAGGRMANVEDRQAFVRWSCLGRVAETDEIKPLALYLASNASGYVTGSQMVIDGGLILRPAPEID</sequence>
<dbReference type="GO" id="GO:0030497">
    <property type="term" value="P:fatty acid elongation"/>
    <property type="evidence" value="ECO:0007669"/>
    <property type="project" value="TreeGrafter"/>
</dbReference>
<dbReference type="Proteomes" id="UP000182284">
    <property type="component" value="Unassembled WGS sequence"/>
</dbReference>
<evidence type="ECO:0000256" key="1">
    <source>
        <dbReference type="ARBA" id="ARBA00006484"/>
    </source>
</evidence>
<dbReference type="PANTHER" id="PTHR42760">
    <property type="entry name" value="SHORT-CHAIN DEHYDROGENASES/REDUCTASES FAMILY MEMBER"/>
    <property type="match status" value="1"/>
</dbReference>
<dbReference type="PRINTS" id="PR00081">
    <property type="entry name" value="GDHRDH"/>
</dbReference>
<gene>
    <name evidence="2" type="ORF">SAMN04488117_103211</name>
</gene>
<accession>A0A1G7JTZ2</accession>
<dbReference type="Pfam" id="PF13561">
    <property type="entry name" value="adh_short_C2"/>
    <property type="match status" value="1"/>
</dbReference>
<evidence type="ECO:0000313" key="2">
    <source>
        <dbReference type="EMBL" id="SDF28264.1"/>
    </source>
</evidence>
<dbReference type="OrthoDB" id="9780084at2"/>
<dbReference type="PRINTS" id="PR00080">
    <property type="entry name" value="SDRFAMILY"/>
</dbReference>
<protein>
    <submittedName>
        <fullName evidence="2">NAD(P)-dependent dehydrogenase, short-chain alcohol dehydrogenase family</fullName>
    </submittedName>
</protein>
<proteinExistence type="inferred from homology"/>
<dbReference type="FunFam" id="3.40.50.720:FF:000084">
    <property type="entry name" value="Short-chain dehydrogenase reductase"/>
    <property type="match status" value="1"/>
</dbReference>
<dbReference type="RefSeq" id="WP_074643024.1">
    <property type="nucleotide sequence ID" value="NZ_FNBL01000003.1"/>
</dbReference>
<comment type="similarity">
    <text evidence="1">Belongs to the short-chain dehydrogenases/reductases (SDR) family.</text>
</comment>
<dbReference type="CDD" id="cd05233">
    <property type="entry name" value="SDR_c"/>
    <property type="match status" value="1"/>
</dbReference>